<dbReference type="EMBL" id="AFAR01000293">
    <property type="protein sequence ID" value="EGF24398.1"/>
    <property type="molecule type" value="Genomic_DNA"/>
</dbReference>
<evidence type="ECO:0000256" key="2">
    <source>
        <dbReference type="ARBA" id="ARBA00012438"/>
    </source>
</evidence>
<dbReference type="SUPFAM" id="SSF55785">
    <property type="entry name" value="PYP-like sensor domain (PAS domain)"/>
    <property type="match status" value="1"/>
</dbReference>
<evidence type="ECO:0000256" key="3">
    <source>
        <dbReference type="ARBA" id="ARBA00022679"/>
    </source>
</evidence>
<evidence type="ECO:0000256" key="1">
    <source>
        <dbReference type="ARBA" id="ARBA00000085"/>
    </source>
</evidence>
<organism evidence="7 8">
    <name type="scientific">Rhodopirellula baltica WH47</name>
    <dbReference type="NCBI Taxonomy" id="991778"/>
    <lineage>
        <taxon>Bacteria</taxon>
        <taxon>Pseudomonadati</taxon>
        <taxon>Planctomycetota</taxon>
        <taxon>Planctomycetia</taxon>
        <taxon>Pirellulales</taxon>
        <taxon>Pirellulaceae</taxon>
        <taxon>Rhodopirellula</taxon>
    </lineage>
</organism>
<dbReference type="InterPro" id="IPR035965">
    <property type="entry name" value="PAS-like_dom_sf"/>
</dbReference>
<dbReference type="GO" id="GO:0000160">
    <property type="term" value="P:phosphorelay signal transduction system"/>
    <property type="evidence" value="ECO:0007669"/>
    <property type="project" value="UniProtKB-KW"/>
</dbReference>
<dbReference type="PATRIC" id="fig|991778.3.peg.6048"/>
<dbReference type="InterPro" id="IPR003594">
    <property type="entry name" value="HATPase_dom"/>
</dbReference>
<comment type="caution">
    <text evidence="7">The sequence shown here is derived from an EMBL/GenBank/DDBJ whole genome shotgun (WGS) entry which is preliminary data.</text>
</comment>
<evidence type="ECO:0000259" key="6">
    <source>
        <dbReference type="PROSITE" id="PS50112"/>
    </source>
</evidence>
<dbReference type="SUPFAM" id="SSF55874">
    <property type="entry name" value="ATPase domain of HSP90 chaperone/DNA topoisomerase II/histidine kinase"/>
    <property type="match status" value="1"/>
</dbReference>
<dbReference type="InterPro" id="IPR013767">
    <property type="entry name" value="PAS_fold"/>
</dbReference>
<gene>
    <name evidence="7" type="ORF">RBWH47_02943</name>
</gene>
<dbReference type="CDD" id="cd16917">
    <property type="entry name" value="HATPase_UhpB-NarQ-NarX-like"/>
    <property type="match status" value="1"/>
</dbReference>
<dbReference type="GO" id="GO:0004673">
    <property type="term" value="F:protein histidine kinase activity"/>
    <property type="evidence" value="ECO:0007669"/>
    <property type="project" value="UniProtKB-EC"/>
</dbReference>
<dbReference type="SMART" id="SM00091">
    <property type="entry name" value="PAS"/>
    <property type="match status" value="1"/>
</dbReference>
<dbReference type="NCBIfam" id="TIGR00229">
    <property type="entry name" value="sensory_box"/>
    <property type="match status" value="1"/>
</dbReference>
<protein>
    <recommendedName>
        <fullName evidence="2">histidine kinase</fullName>
        <ecNumber evidence="2">2.7.13.3</ecNumber>
    </recommendedName>
</protein>
<dbReference type="PANTHER" id="PTHR24421">
    <property type="entry name" value="NITRATE/NITRITE SENSOR PROTEIN NARX-RELATED"/>
    <property type="match status" value="1"/>
</dbReference>
<dbReference type="Gene3D" id="3.30.565.10">
    <property type="entry name" value="Histidine kinase-like ATPase, C-terminal domain"/>
    <property type="match status" value="1"/>
</dbReference>
<dbReference type="Pfam" id="PF02518">
    <property type="entry name" value="HATPase_c"/>
    <property type="match status" value="1"/>
</dbReference>
<evidence type="ECO:0000256" key="4">
    <source>
        <dbReference type="ARBA" id="ARBA00022777"/>
    </source>
</evidence>
<dbReference type="GO" id="GO:0006355">
    <property type="term" value="P:regulation of DNA-templated transcription"/>
    <property type="evidence" value="ECO:0007669"/>
    <property type="project" value="InterPro"/>
</dbReference>
<name>F2B146_RHOBT</name>
<proteinExistence type="predicted"/>
<dbReference type="SMART" id="SM00387">
    <property type="entry name" value="HATPase_c"/>
    <property type="match status" value="1"/>
</dbReference>
<comment type="catalytic activity">
    <reaction evidence="1">
        <text>ATP + protein L-histidine = ADP + protein N-phospho-L-histidine.</text>
        <dbReference type="EC" id="2.7.13.3"/>
    </reaction>
</comment>
<sequence length="348" mass="37463">MFQAILDSAGDAILGVDETGKVASVNHATEGLFGYSSDEMIDKNVASLLASADPSAVMHPFATQASGVPEYCTGSHYETTAVRKDGSCFDAELTVSRIDHLPLFIVVIRDVSLRKELETRILEIASDEQQRIGQELHDGTQQELTGLSLIAGTIEDFFAQKMRAVDGDLNLSRNELSWCCLASSKLVQGLKDANQHVQTLSHGIMPVQIDPEGLQSALSELANSTTVVGKVTCQFTHRGSSVVEDNAAATHLYRIAQEAVNNAQRHGKATNIHVSLSDSKHHMELEVSDDGIGIAASTLQQSGQLNDGMGLQIMRYRANVIGAKLAFSVGNNHETIVTCKIAKHRNAA</sequence>
<keyword evidence="5" id="KW-0902">Two-component regulatory system</keyword>
<dbReference type="Proteomes" id="UP000006222">
    <property type="component" value="Unassembled WGS sequence"/>
</dbReference>
<dbReference type="RefSeq" id="WP_007329606.1">
    <property type="nucleotide sequence ID" value="NZ_AFAR01000293.1"/>
</dbReference>
<accession>F2B146</accession>
<dbReference type="AlphaFoldDB" id="F2B146"/>
<dbReference type="PROSITE" id="PS50112">
    <property type="entry name" value="PAS"/>
    <property type="match status" value="1"/>
</dbReference>
<evidence type="ECO:0000313" key="7">
    <source>
        <dbReference type="EMBL" id="EGF24398.1"/>
    </source>
</evidence>
<dbReference type="InterPro" id="IPR036890">
    <property type="entry name" value="HATPase_C_sf"/>
</dbReference>
<dbReference type="Gene3D" id="1.20.5.1930">
    <property type="match status" value="1"/>
</dbReference>
<keyword evidence="3" id="KW-0808">Transferase</keyword>
<dbReference type="Gene3D" id="3.30.450.20">
    <property type="entry name" value="PAS domain"/>
    <property type="match status" value="1"/>
</dbReference>
<dbReference type="InterPro" id="IPR000014">
    <property type="entry name" value="PAS"/>
</dbReference>
<evidence type="ECO:0000313" key="8">
    <source>
        <dbReference type="Proteomes" id="UP000006222"/>
    </source>
</evidence>
<evidence type="ECO:0000256" key="5">
    <source>
        <dbReference type="ARBA" id="ARBA00023012"/>
    </source>
</evidence>
<dbReference type="PANTHER" id="PTHR24421:SF10">
    <property type="entry name" value="NITRATE_NITRITE SENSOR PROTEIN NARQ"/>
    <property type="match status" value="1"/>
</dbReference>
<dbReference type="CDD" id="cd00130">
    <property type="entry name" value="PAS"/>
    <property type="match status" value="1"/>
</dbReference>
<reference evidence="7 8" key="1">
    <citation type="journal article" date="2013" name="Mar. Genomics">
        <title>Expression of sulfatases in Rhodopirellula baltica and the diversity of sulfatases in the genus Rhodopirellula.</title>
        <authorList>
            <person name="Wegner C.E."/>
            <person name="Richter-Heitmann T."/>
            <person name="Klindworth A."/>
            <person name="Klockow C."/>
            <person name="Richter M."/>
            <person name="Achstetter T."/>
            <person name="Glockner F.O."/>
            <person name="Harder J."/>
        </authorList>
    </citation>
    <scope>NUCLEOTIDE SEQUENCE [LARGE SCALE GENOMIC DNA]</scope>
    <source>
        <strain evidence="7 8">WH47</strain>
    </source>
</reference>
<dbReference type="Pfam" id="PF00989">
    <property type="entry name" value="PAS"/>
    <property type="match status" value="1"/>
</dbReference>
<keyword evidence="4 7" id="KW-0418">Kinase</keyword>
<feature type="domain" description="PAS" evidence="6">
    <location>
        <begin position="1"/>
        <end position="53"/>
    </location>
</feature>
<dbReference type="InterPro" id="IPR050482">
    <property type="entry name" value="Sensor_HK_TwoCompSys"/>
</dbReference>
<dbReference type="EC" id="2.7.13.3" evidence="2"/>